<accession>A0A6G8FKA5</accession>
<dbReference type="AlphaFoldDB" id="A0A6G8FKA5"/>
<name>A0A6G8FKA5_9MICO</name>
<dbReference type="Proteomes" id="UP000501387">
    <property type="component" value="Chromosome"/>
</dbReference>
<evidence type="ECO:0000313" key="1">
    <source>
        <dbReference type="EMBL" id="QIM16791.1"/>
    </source>
</evidence>
<reference evidence="1 2" key="1">
    <citation type="submission" date="2020-03" db="EMBL/GenBank/DDBJ databases">
        <title>Leucobacter sp. nov., isolated from beetles.</title>
        <authorList>
            <person name="Hyun D.-W."/>
            <person name="Bae J.-W."/>
        </authorList>
    </citation>
    <scope>NUCLEOTIDE SEQUENCE [LARGE SCALE GENOMIC DNA]</scope>
    <source>
        <strain evidence="1 2">HDW9B</strain>
    </source>
</reference>
<dbReference type="SUPFAM" id="SSF63825">
    <property type="entry name" value="YWTD domain"/>
    <property type="match status" value="1"/>
</dbReference>
<organism evidence="1 2">
    <name type="scientific">Leucobacter insecticola</name>
    <dbReference type="NCBI Taxonomy" id="2714934"/>
    <lineage>
        <taxon>Bacteria</taxon>
        <taxon>Bacillati</taxon>
        <taxon>Actinomycetota</taxon>
        <taxon>Actinomycetes</taxon>
        <taxon>Micrococcales</taxon>
        <taxon>Microbacteriaceae</taxon>
        <taxon>Leucobacter</taxon>
    </lineage>
</organism>
<protein>
    <recommendedName>
        <fullName evidence="3">T6SS immunity protein Tdi1 C-terminal domain-containing protein</fullName>
    </recommendedName>
</protein>
<proteinExistence type="predicted"/>
<gene>
    <name evidence="1" type="ORF">G7067_10875</name>
</gene>
<evidence type="ECO:0008006" key="3">
    <source>
        <dbReference type="Google" id="ProtNLM"/>
    </source>
</evidence>
<dbReference type="KEGG" id="lins:G7067_10875"/>
<keyword evidence="2" id="KW-1185">Reference proteome</keyword>
<dbReference type="EMBL" id="CP049934">
    <property type="protein sequence ID" value="QIM16791.1"/>
    <property type="molecule type" value="Genomic_DNA"/>
</dbReference>
<dbReference type="RefSeq" id="WP_166324203.1">
    <property type="nucleotide sequence ID" value="NZ_CP049934.1"/>
</dbReference>
<sequence length="194" mass="21211">MSALVVDENTRGNGGPYVPEGFWSGYADAGYCGASFNGGLVRFHDDRSGPLYRAQVLEAFPELPSLADVLAVDWHGRQIVTNGSSEQLLLADPSTGKTVEWYSVEEFSTALRLDGGYAALNGELFDRWREFVERPGGRLPWEGAVAYAVPLYAGGESGVECLEFTDLDVLWDFTVQVLDQVRDLPPGTPIKISM</sequence>
<evidence type="ECO:0000313" key="2">
    <source>
        <dbReference type="Proteomes" id="UP000501387"/>
    </source>
</evidence>